<keyword evidence="2" id="KW-1185">Reference proteome</keyword>
<organism evidence="1 2">
    <name type="scientific">Rhizobium hidalgonense</name>
    <dbReference type="NCBI Taxonomy" id="1538159"/>
    <lineage>
        <taxon>Bacteria</taxon>
        <taxon>Pseudomonadati</taxon>
        <taxon>Pseudomonadota</taxon>
        <taxon>Alphaproteobacteria</taxon>
        <taxon>Hyphomicrobiales</taxon>
        <taxon>Rhizobiaceae</taxon>
        <taxon>Rhizobium/Agrobacterium group</taxon>
        <taxon>Rhizobium</taxon>
    </lineage>
</organism>
<reference evidence="1 2" key="1">
    <citation type="submission" date="2017-09" db="EMBL/GenBank/DDBJ databases">
        <title>Comparative genomics of rhizobia isolated from Phaseolus vulgaris in China.</title>
        <authorList>
            <person name="Tong W."/>
        </authorList>
    </citation>
    <scope>NUCLEOTIDE SEQUENCE [LARGE SCALE GENOMIC DNA]</scope>
    <source>
        <strain evidence="1 2">FH14</strain>
    </source>
</reference>
<dbReference type="Proteomes" id="UP000219914">
    <property type="component" value="Unassembled WGS sequence"/>
</dbReference>
<accession>A0ABX4JJ33</accession>
<evidence type="ECO:0000313" key="1">
    <source>
        <dbReference type="EMBL" id="PDT20059.1"/>
    </source>
</evidence>
<gene>
    <name evidence="1" type="ORF">CO674_29870</name>
</gene>
<sequence length="240" mass="27647">MTPDQVLKRLPFDRNRSKNPGATADPKRYRDGRQLLRTIGLIYEDEGKLLRVTPLGRAVERWRPVLSTGNAAVLGRHAAQALAACQLRNPTREGHRYHEEVEVFPFAFIWRAMLLLDDSISSPELNRAVFRVRNENELLLAVEKIRAYRFSGDLNALGDEVETSSEKNDRILIWMAWASFGWTLIMDKRETASESYIIAPKARRLIADAAMIRHKHRNFRTEQDYVQFISECAGLPEDLR</sequence>
<proteinExistence type="predicted"/>
<dbReference type="RefSeq" id="WP_097537122.1">
    <property type="nucleotide sequence ID" value="NZ_LODW01000061.1"/>
</dbReference>
<protein>
    <submittedName>
        <fullName evidence="1">Uncharacterized protein</fullName>
    </submittedName>
</protein>
<comment type="caution">
    <text evidence="1">The sequence shown here is derived from an EMBL/GenBank/DDBJ whole genome shotgun (WGS) entry which is preliminary data.</text>
</comment>
<evidence type="ECO:0000313" key="2">
    <source>
        <dbReference type="Proteomes" id="UP000219914"/>
    </source>
</evidence>
<name>A0ABX4JJ33_9HYPH</name>
<dbReference type="EMBL" id="NWSY01000031">
    <property type="protein sequence ID" value="PDT20059.1"/>
    <property type="molecule type" value="Genomic_DNA"/>
</dbReference>